<dbReference type="Pfam" id="PF14303">
    <property type="entry name" value="NAM-associated"/>
    <property type="match status" value="1"/>
</dbReference>
<sequence>MAQASVAVAGNGVAAMLPRKRPSGDPSLVASMRKMIIAQKLYKGKPKKKGGKLGKAFALQHCWALLQHNEKWRTRNNDVPPKSKKSSNSCSLVDGDCVDLDDSDDEDSDGRRCPTPSSAAPSRKRPPGRKAEKEKLKKGGDNTYKESVDNMMLSRKELVAERKEFKMDRAQRDGGEERSGWGEECSCCREEGSC</sequence>
<name>A0A1E5VSM0_9POAL</name>
<protein>
    <recommendedName>
        <fullName evidence="2">No apical meristem-associated C-terminal domain-containing protein</fullName>
    </recommendedName>
</protein>
<dbReference type="Proteomes" id="UP000095767">
    <property type="component" value="Unassembled WGS sequence"/>
</dbReference>
<dbReference type="InterPro" id="IPR029466">
    <property type="entry name" value="NAM-associated_C"/>
</dbReference>
<dbReference type="EMBL" id="LWDX02030847">
    <property type="protein sequence ID" value="OEL28109.1"/>
    <property type="molecule type" value="Genomic_DNA"/>
</dbReference>
<evidence type="ECO:0000256" key="1">
    <source>
        <dbReference type="SAM" id="MobiDB-lite"/>
    </source>
</evidence>
<feature type="domain" description="No apical meristem-associated C-terminal" evidence="2">
    <location>
        <begin position="55"/>
        <end position="168"/>
    </location>
</feature>
<proteinExistence type="predicted"/>
<evidence type="ECO:0000259" key="2">
    <source>
        <dbReference type="Pfam" id="PF14303"/>
    </source>
</evidence>
<comment type="caution">
    <text evidence="3">The sequence shown here is derived from an EMBL/GenBank/DDBJ whole genome shotgun (WGS) entry which is preliminary data.</text>
</comment>
<gene>
    <name evidence="3" type="ORF">BAE44_0010873</name>
</gene>
<evidence type="ECO:0000313" key="3">
    <source>
        <dbReference type="EMBL" id="OEL28109.1"/>
    </source>
</evidence>
<organism evidence="3 4">
    <name type="scientific">Dichanthelium oligosanthes</name>
    <dbReference type="NCBI Taxonomy" id="888268"/>
    <lineage>
        <taxon>Eukaryota</taxon>
        <taxon>Viridiplantae</taxon>
        <taxon>Streptophyta</taxon>
        <taxon>Embryophyta</taxon>
        <taxon>Tracheophyta</taxon>
        <taxon>Spermatophyta</taxon>
        <taxon>Magnoliopsida</taxon>
        <taxon>Liliopsida</taxon>
        <taxon>Poales</taxon>
        <taxon>Poaceae</taxon>
        <taxon>PACMAD clade</taxon>
        <taxon>Panicoideae</taxon>
        <taxon>Panicodae</taxon>
        <taxon>Paniceae</taxon>
        <taxon>Dichantheliinae</taxon>
        <taxon>Dichanthelium</taxon>
    </lineage>
</organism>
<feature type="compositionally biased region" description="Acidic residues" evidence="1">
    <location>
        <begin position="96"/>
        <end position="108"/>
    </location>
</feature>
<feature type="region of interest" description="Disordered" evidence="1">
    <location>
        <begin position="74"/>
        <end position="149"/>
    </location>
</feature>
<evidence type="ECO:0000313" key="4">
    <source>
        <dbReference type="Proteomes" id="UP000095767"/>
    </source>
</evidence>
<reference evidence="3 4" key="1">
    <citation type="submission" date="2016-09" db="EMBL/GenBank/DDBJ databases">
        <title>The draft genome of Dichanthelium oligosanthes: A C3 panicoid grass species.</title>
        <authorList>
            <person name="Studer A.J."/>
            <person name="Schnable J.C."/>
            <person name="Brutnell T.P."/>
        </authorList>
    </citation>
    <scope>NUCLEOTIDE SEQUENCE [LARGE SCALE GENOMIC DNA]</scope>
    <source>
        <strain evidence="4">cv. Kellogg 1175</strain>
        <tissue evidence="3">Leaf</tissue>
    </source>
</reference>
<dbReference type="AlphaFoldDB" id="A0A1E5VSM0"/>
<dbReference type="PANTHER" id="PTHR45023:SF4">
    <property type="entry name" value="GLYCINE-RICH PROTEIN-RELATED"/>
    <property type="match status" value="1"/>
</dbReference>
<feature type="compositionally biased region" description="Basic and acidic residues" evidence="1">
    <location>
        <begin position="129"/>
        <end position="149"/>
    </location>
</feature>
<accession>A0A1E5VSM0</accession>
<keyword evidence="4" id="KW-1185">Reference proteome</keyword>
<dbReference type="PANTHER" id="PTHR45023">
    <property type="match status" value="1"/>
</dbReference>
<feature type="compositionally biased region" description="Low complexity" evidence="1">
    <location>
        <begin position="86"/>
        <end position="95"/>
    </location>
</feature>
<dbReference type="STRING" id="888268.A0A1E5VSM0"/>